<dbReference type="GO" id="GO:0050577">
    <property type="term" value="F:GDP-L-fucose synthase activity"/>
    <property type="evidence" value="ECO:0007669"/>
    <property type="project" value="TreeGrafter"/>
</dbReference>
<sequence>MNILVTGGTGFLGRHLVPYLEKEGHNVVVINSKNCDLREAKSLLQFKDQKFDRIYHLAAWTKAGDFCLYHKGEQWIINQQINTNVLWFWKEFQPQAVLIAMGTSCAYPEGEMNLKEEDYMVGEPDKDLYTYAMTKRMLYAGLLALNHQFGLKYRYLIPSTLYGTLFEEHDHHFIFDLIAKIQDGKTEGKEVVLWGTGQQIRELIFVPDAVGLIDAAVNRDESDIINLGVGRGYTIREYAEMICKIIGYDHQKIKYDTTHPYSGMKKRVLDTSKIKQLFPDFTFTPIEQGLKETILYYQLLVR</sequence>
<protein>
    <submittedName>
        <fullName evidence="2">GDP-fucose synthetase</fullName>
    </submittedName>
</protein>
<dbReference type="Proteomes" id="UP000177943">
    <property type="component" value="Unassembled WGS sequence"/>
</dbReference>
<accession>A0A1G2MUM2</accession>
<feature type="domain" description="NAD-dependent epimerase/dehydratase" evidence="1">
    <location>
        <begin position="3"/>
        <end position="228"/>
    </location>
</feature>
<dbReference type="PANTHER" id="PTHR43238:SF1">
    <property type="entry name" value="GDP-L-FUCOSE SYNTHASE"/>
    <property type="match status" value="1"/>
</dbReference>
<name>A0A1G2MUM2_9BACT</name>
<dbReference type="EMBL" id="MHRP01000023">
    <property type="protein sequence ID" value="OHA26959.1"/>
    <property type="molecule type" value="Genomic_DNA"/>
</dbReference>
<dbReference type="InterPro" id="IPR001509">
    <property type="entry name" value="Epimerase_deHydtase"/>
</dbReference>
<dbReference type="SUPFAM" id="SSF51735">
    <property type="entry name" value="NAD(P)-binding Rossmann-fold domains"/>
    <property type="match status" value="1"/>
</dbReference>
<reference evidence="2 3" key="1">
    <citation type="journal article" date="2016" name="Nat. Commun.">
        <title>Thousands of microbial genomes shed light on interconnected biogeochemical processes in an aquifer system.</title>
        <authorList>
            <person name="Anantharaman K."/>
            <person name="Brown C.T."/>
            <person name="Hug L.A."/>
            <person name="Sharon I."/>
            <person name="Castelle C.J."/>
            <person name="Probst A.J."/>
            <person name="Thomas B.C."/>
            <person name="Singh A."/>
            <person name="Wilkins M.J."/>
            <person name="Karaoz U."/>
            <person name="Brodie E.L."/>
            <person name="Williams K.H."/>
            <person name="Hubbard S.S."/>
            <person name="Banfield J.F."/>
        </authorList>
    </citation>
    <scope>NUCLEOTIDE SEQUENCE [LARGE SCALE GENOMIC DNA]</scope>
</reference>
<evidence type="ECO:0000313" key="2">
    <source>
        <dbReference type="EMBL" id="OHA26959.1"/>
    </source>
</evidence>
<dbReference type="AlphaFoldDB" id="A0A1G2MUM2"/>
<organism evidence="2 3">
    <name type="scientific">Candidatus Taylorbacteria bacterium RIFCSPHIGHO2_02_FULL_45_35</name>
    <dbReference type="NCBI Taxonomy" id="1802311"/>
    <lineage>
        <taxon>Bacteria</taxon>
        <taxon>Candidatus Tayloriibacteriota</taxon>
    </lineage>
</organism>
<evidence type="ECO:0000259" key="1">
    <source>
        <dbReference type="Pfam" id="PF01370"/>
    </source>
</evidence>
<dbReference type="InterPro" id="IPR036291">
    <property type="entry name" value="NAD(P)-bd_dom_sf"/>
</dbReference>
<dbReference type="Pfam" id="PF01370">
    <property type="entry name" value="Epimerase"/>
    <property type="match status" value="1"/>
</dbReference>
<gene>
    <name evidence="2" type="ORF">A3D56_03035</name>
</gene>
<proteinExistence type="predicted"/>
<comment type="caution">
    <text evidence="2">The sequence shown here is derived from an EMBL/GenBank/DDBJ whole genome shotgun (WGS) entry which is preliminary data.</text>
</comment>
<dbReference type="Gene3D" id="3.90.25.10">
    <property type="entry name" value="UDP-galactose 4-epimerase, domain 1"/>
    <property type="match status" value="1"/>
</dbReference>
<dbReference type="Gene3D" id="3.40.50.720">
    <property type="entry name" value="NAD(P)-binding Rossmann-like Domain"/>
    <property type="match status" value="1"/>
</dbReference>
<dbReference type="PANTHER" id="PTHR43238">
    <property type="entry name" value="GDP-L-FUCOSE SYNTHASE"/>
    <property type="match status" value="1"/>
</dbReference>
<evidence type="ECO:0000313" key="3">
    <source>
        <dbReference type="Proteomes" id="UP000177943"/>
    </source>
</evidence>